<comment type="subunit">
    <text evidence="21">Interacts with IL1RAP; the association is enhanced by IL36B indicative for an functional signaling complex and inhibited by IL36RN.</text>
</comment>
<dbReference type="PRINTS" id="PR01538">
    <property type="entry name" value="INTRLEUKN1R1"/>
</dbReference>
<dbReference type="PRINTS" id="PR01537">
    <property type="entry name" value="INTRLKN1R1F"/>
</dbReference>
<evidence type="ECO:0000256" key="12">
    <source>
        <dbReference type="ARBA" id="ARBA00022989"/>
    </source>
</evidence>
<dbReference type="FunFam" id="2.60.40.10:FF:001096">
    <property type="entry name" value="Interleukin 1 receptor like 2"/>
    <property type="match status" value="1"/>
</dbReference>
<dbReference type="PRINTS" id="PR01536">
    <property type="entry name" value="INTRLKN1R12F"/>
</dbReference>
<keyword evidence="15 25" id="KW-0472">Membrane</keyword>
<keyword evidence="6" id="KW-0808">Transferase</keyword>
<keyword evidence="12 25" id="KW-1133">Transmembrane helix</keyword>
<keyword evidence="16" id="KW-1015">Disulfide bond</keyword>
<dbReference type="InterPro" id="IPR004074">
    <property type="entry name" value="IL-1_rcpt_I/II-typ"/>
</dbReference>
<dbReference type="InterPro" id="IPR007110">
    <property type="entry name" value="Ig-like_dom"/>
</dbReference>
<keyword evidence="18" id="KW-0325">Glycoprotein</keyword>
<dbReference type="PANTHER" id="PTHR11890:SF9">
    <property type="entry name" value="INTERLEUKIN-1 RECEPTOR-LIKE 2"/>
    <property type="match status" value="1"/>
</dbReference>
<evidence type="ECO:0000256" key="8">
    <source>
        <dbReference type="ARBA" id="ARBA00022729"/>
    </source>
</evidence>
<keyword evidence="5" id="KW-0328">Glycosyltransferase</keyword>
<evidence type="ECO:0000256" key="7">
    <source>
        <dbReference type="ARBA" id="ARBA00022692"/>
    </source>
</evidence>
<evidence type="ECO:0000256" key="25">
    <source>
        <dbReference type="SAM" id="Phobius"/>
    </source>
</evidence>
<dbReference type="InterPro" id="IPR002659">
    <property type="entry name" value="Glyco_trans_31"/>
</dbReference>
<evidence type="ECO:0000256" key="16">
    <source>
        <dbReference type="ARBA" id="ARBA00023157"/>
    </source>
</evidence>
<evidence type="ECO:0000256" key="15">
    <source>
        <dbReference type="ARBA" id="ARBA00023136"/>
    </source>
</evidence>
<evidence type="ECO:0000256" key="6">
    <source>
        <dbReference type="ARBA" id="ARBA00022679"/>
    </source>
</evidence>
<dbReference type="GO" id="GO:0050727">
    <property type="term" value="P:regulation of inflammatory response"/>
    <property type="evidence" value="ECO:0007669"/>
    <property type="project" value="TreeGrafter"/>
</dbReference>
<keyword evidence="29" id="KW-1185">Reference proteome</keyword>
<reference evidence="28" key="1">
    <citation type="submission" date="2019-10" db="EMBL/GenBank/DDBJ databases">
        <title>The sequence and de novo assembly of the wild yak genome.</title>
        <authorList>
            <person name="Liu Y."/>
        </authorList>
    </citation>
    <scope>NUCLEOTIDE SEQUENCE [LARGE SCALE GENOMIC DNA]</scope>
    <source>
        <strain evidence="28">WY2019</strain>
    </source>
</reference>
<dbReference type="SUPFAM" id="SSF52200">
    <property type="entry name" value="Toll/Interleukin receptor TIR domain"/>
    <property type="match status" value="1"/>
</dbReference>
<dbReference type="GO" id="GO:0000139">
    <property type="term" value="C:Golgi membrane"/>
    <property type="evidence" value="ECO:0007669"/>
    <property type="project" value="UniProtKB-SubCell"/>
</dbReference>
<evidence type="ECO:0000256" key="2">
    <source>
        <dbReference type="ARBA" id="ARBA00004479"/>
    </source>
</evidence>
<evidence type="ECO:0000256" key="17">
    <source>
        <dbReference type="ARBA" id="ARBA00023170"/>
    </source>
</evidence>
<dbReference type="InterPro" id="IPR013783">
    <property type="entry name" value="Ig-like_fold"/>
</dbReference>
<dbReference type="CDD" id="cd05757">
    <property type="entry name" value="Ig2_IL1R-like"/>
    <property type="match status" value="1"/>
</dbReference>
<keyword evidence="8" id="KW-0732">Signal</keyword>
<dbReference type="FunFam" id="2.60.40.10:FF:001302">
    <property type="entry name" value="Interleukin 1 receptor like 2"/>
    <property type="match status" value="1"/>
</dbReference>
<dbReference type="AlphaFoldDB" id="A0A6B0RMA4"/>
<dbReference type="Gene3D" id="3.40.50.10140">
    <property type="entry name" value="Toll/interleukin-1 receptor homology (TIR) domain"/>
    <property type="match status" value="1"/>
</dbReference>
<protein>
    <recommendedName>
        <fullName evidence="22">Interleukin-1 receptor-like 2</fullName>
    </recommendedName>
    <alternativeName>
        <fullName evidence="23">IL-36 receptor</fullName>
    </alternativeName>
    <alternativeName>
        <fullName evidence="24">Interleukin-1 receptor-related protein 2</fullName>
    </alternativeName>
</protein>
<dbReference type="Pfam" id="PF13895">
    <property type="entry name" value="Ig_2"/>
    <property type="match status" value="1"/>
</dbReference>
<organism evidence="28 29">
    <name type="scientific">Bos mutus</name>
    <name type="common">wild yak</name>
    <dbReference type="NCBI Taxonomy" id="72004"/>
    <lineage>
        <taxon>Eukaryota</taxon>
        <taxon>Metazoa</taxon>
        <taxon>Chordata</taxon>
        <taxon>Craniata</taxon>
        <taxon>Vertebrata</taxon>
        <taxon>Euteleostomi</taxon>
        <taxon>Mammalia</taxon>
        <taxon>Eutheria</taxon>
        <taxon>Laurasiatheria</taxon>
        <taxon>Artiodactyla</taxon>
        <taxon>Ruminantia</taxon>
        <taxon>Pecora</taxon>
        <taxon>Bovidae</taxon>
        <taxon>Bovinae</taxon>
        <taxon>Bos</taxon>
    </lineage>
</organism>
<evidence type="ECO:0000256" key="21">
    <source>
        <dbReference type="ARBA" id="ARBA00064834"/>
    </source>
</evidence>
<dbReference type="GO" id="GO:0016787">
    <property type="term" value="F:hydrolase activity"/>
    <property type="evidence" value="ECO:0007669"/>
    <property type="project" value="UniProtKB-KW"/>
</dbReference>
<evidence type="ECO:0000256" key="4">
    <source>
        <dbReference type="ARBA" id="ARBA00009752"/>
    </source>
</evidence>
<sequence>MSVGRRRIKLLGILMMVNVFIYLIVEVSKSSSQEKNGKGEVIIPKERFWKIADLPRAYWNKEQEKLNRRFNPILNTLANQTGEAYRFSNISHVNYCEPDLRVMSMVSGFDNQPDKCAKKPFLLLVIKSLTSHFNRKQAIRESWGKETNVGNQTVVRVFLLGQTPTEDNHPDLSDMLKFESEKHQDILSWNYRDTFFNLSLKEGDDDVFVNTHHLLNYLNSLSGNKAKDLFIGDVIHNAGSHRDKKLKYYIPEVVYTGVYPPYAGGGGFLYSGHLALRLYNVTDRVLFYPIDDVYTGMCLQKLGLAPERHKGFRTFDIEEKSSSNICSYVDLMLGPSVVQLCVLPRGLQVEQILSLPGAEAARTLKGSSLAKWSWQLSVPFPNIPQPGSAGPDRGMLSLLLCVVSIALPRFIRADTCEDLTLQEMASVDQPTAFNCIYSLPTSGKVDATWYKYPSKIPISKNTQSRIHQDQNWILFLPVKGEDSGIYQCHTNDTDICPRMQVNLTVFEQYWCSASENSQLNVSHEYKQILQVGRDDILICHLNFPNNFYLDSVKWYKDCIEIEGERFISRGRKLLVKNVSVEDRGNYECEASLTHAKKQHTVFNSISVTVTEKVGNGGRIPKIIYPKNNSIEVKLGSTLIVNCNITDSWDNTNPRCWRVNNTLVDDYYGESKRIQEGIENYTIFPEHIFYTVNITFLEVKMEDYGHPFVCHAGVSAAYFILTLPDFRAYLIGGLLILTGAVVSAMCIYNIFKIDIVLWYRSSFHSAGPIEDGKLYDAYVLYPKPQRESQSHDVDTLVLKILPEVLERQCGYKLFIFGRDEFPGQAVVNVIDENIRLCRRLIIIIDPDELSFDLSKNLSEEQIAVYSALIQDGIKVILIELGKVKDYTALPESIQYIKQKHGAVQWSGDFTEQSQCAKTEFWKKVRYRMPPKRWPPSPPVQLLKHTPFDLTASKWEAHTGFISPDGKNIIPRVVHS</sequence>
<keyword evidence="10" id="KW-0378">Hydrolase</keyword>
<evidence type="ECO:0000313" key="28">
    <source>
        <dbReference type="EMBL" id="MXQ90131.1"/>
    </source>
</evidence>
<evidence type="ECO:0000256" key="23">
    <source>
        <dbReference type="ARBA" id="ARBA00077806"/>
    </source>
</evidence>
<dbReference type="SUPFAM" id="SSF48726">
    <property type="entry name" value="Immunoglobulin"/>
    <property type="match status" value="3"/>
</dbReference>
<gene>
    <name evidence="28" type="ORF">E5288_WYG017408</name>
</gene>
<dbReference type="SMART" id="SM00408">
    <property type="entry name" value="IGc2"/>
    <property type="match status" value="2"/>
</dbReference>
<dbReference type="PANTHER" id="PTHR11890">
    <property type="entry name" value="INTERLEUKIN-1 RECEPTOR FAMILY MEMBER"/>
    <property type="match status" value="1"/>
</dbReference>
<keyword evidence="7 25" id="KW-0812">Transmembrane</keyword>
<keyword evidence="11" id="KW-0735">Signal-anchor</keyword>
<name>A0A6B0RMA4_9CETA</name>
<dbReference type="FunFam" id="2.60.40.10:FF:000188">
    <property type="entry name" value="Interleukin-1 receptor accessory protein-like 1"/>
    <property type="match status" value="1"/>
</dbReference>
<dbReference type="InterPro" id="IPR036179">
    <property type="entry name" value="Ig-like_dom_sf"/>
</dbReference>
<evidence type="ECO:0000256" key="14">
    <source>
        <dbReference type="ARBA" id="ARBA00023034"/>
    </source>
</evidence>
<dbReference type="GO" id="GO:0016758">
    <property type="term" value="F:hexosyltransferase activity"/>
    <property type="evidence" value="ECO:0007669"/>
    <property type="project" value="InterPro"/>
</dbReference>
<dbReference type="Gene3D" id="2.60.40.10">
    <property type="entry name" value="Immunoglobulins"/>
    <property type="match status" value="3"/>
</dbReference>
<dbReference type="Proteomes" id="UP000322234">
    <property type="component" value="Unassembled WGS sequence"/>
</dbReference>
<proteinExistence type="inferred from homology"/>
<evidence type="ECO:0000256" key="22">
    <source>
        <dbReference type="ARBA" id="ARBA00069797"/>
    </source>
</evidence>
<keyword evidence="13" id="KW-0520">NAD</keyword>
<keyword evidence="17" id="KW-0675">Receptor</keyword>
<evidence type="ECO:0000256" key="3">
    <source>
        <dbReference type="ARBA" id="ARBA00008661"/>
    </source>
</evidence>
<evidence type="ECO:0000256" key="24">
    <source>
        <dbReference type="ARBA" id="ARBA00078535"/>
    </source>
</evidence>
<evidence type="ECO:0000259" key="26">
    <source>
        <dbReference type="PROSITE" id="PS50104"/>
    </source>
</evidence>
<dbReference type="Pfam" id="PF01582">
    <property type="entry name" value="TIR"/>
    <property type="match status" value="1"/>
</dbReference>
<evidence type="ECO:0000256" key="19">
    <source>
        <dbReference type="ARBA" id="ARBA00023198"/>
    </source>
</evidence>
<comment type="subcellular location">
    <subcellularLocation>
        <location evidence="1">Golgi apparatus membrane</location>
        <topology evidence="1">Single-pass type II membrane protein</topology>
    </subcellularLocation>
    <subcellularLocation>
        <location evidence="2">Membrane</location>
        <topology evidence="2">Single-pass type I membrane protein</topology>
    </subcellularLocation>
</comment>
<evidence type="ECO:0000256" key="10">
    <source>
        <dbReference type="ARBA" id="ARBA00022801"/>
    </source>
</evidence>
<feature type="domain" description="TIR" evidence="26">
    <location>
        <begin position="772"/>
        <end position="927"/>
    </location>
</feature>
<dbReference type="InterPro" id="IPR035897">
    <property type="entry name" value="Toll_tir_struct_dom_sf"/>
</dbReference>
<dbReference type="PROSITE" id="PS50104">
    <property type="entry name" value="TIR"/>
    <property type="match status" value="1"/>
</dbReference>
<evidence type="ECO:0000256" key="13">
    <source>
        <dbReference type="ARBA" id="ARBA00023027"/>
    </source>
</evidence>
<dbReference type="EMBL" id="VBQZ03000061">
    <property type="protein sequence ID" value="MXQ90131.1"/>
    <property type="molecule type" value="Genomic_DNA"/>
</dbReference>
<comment type="similarity">
    <text evidence="3">Belongs to the glycosyltransferase 31 family.</text>
</comment>
<dbReference type="InterPro" id="IPR004076">
    <property type="entry name" value="IL-1_rcpt_I-typ"/>
</dbReference>
<dbReference type="PROSITE" id="PS50835">
    <property type="entry name" value="IG_LIKE"/>
    <property type="match status" value="2"/>
</dbReference>
<evidence type="ECO:0000256" key="9">
    <source>
        <dbReference type="ARBA" id="ARBA00022737"/>
    </source>
</evidence>
<feature type="domain" description="Ig-like" evidence="27">
    <location>
        <begin position="532"/>
        <end position="608"/>
    </location>
</feature>
<evidence type="ECO:0000256" key="11">
    <source>
        <dbReference type="ARBA" id="ARBA00022968"/>
    </source>
</evidence>
<evidence type="ECO:0000256" key="1">
    <source>
        <dbReference type="ARBA" id="ARBA00004323"/>
    </source>
</evidence>
<evidence type="ECO:0000256" key="5">
    <source>
        <dbReference type="ARBA" id="ARBA00022676"/>
    </source>
</evidence>
<feature type="transmembrane region" description="Helical" evidence="25">
    <location>
        <begin position="727"/>
        <end position="750"/>
    </location>
</feature>
<dbReference type="GO" id="GO:0004909">
    <property type="term" value="F:interleukin-1, type I, activating receptor activity"/>
    <property type="evidence" value="ECO:0007669"/>
    <property type="project" value="InterPro"/>
</dbReference>
<dbReference type="Gene3D" id="3.90.550.50">
    <property type="match status" value="1"/>
</dbReference>
<keyword evidence="19" id="KW-0395">Inflammatory response</keyword>
<dbReference type="SMART" id="SM00409">
    <property type="entry name" value="IG"/>
    <property type="match status" value="3"/>
</dbReference>
<dbReference type="InterPro" id="IPR000157">
    <property type="entry name" value="TIR_dom"/>
</dbReference>
<dbReference type="SMART" id="SM00255">
    <property type="entry name" value="TIR"/>
    <property type="match status" value="1"/>
</dbReference>
<dbReference type="Pfam" id="PF01762">
    <property type="entry name" value="Galactosyl_T"/>
    <property type="match status" value="2"/>
</dbReference>
<keyword evidence="9" id="KW-0677">Repeat</keyword>
<comment type="similarity">
    <text evidence="4">Belongs to the interleukin-1 receptor family.</text>
</comment>
<dbReference type="GO" id="GO:0006954">
    <property type="term" value="P:inflammatory response"/>
    <property type="evidence" value="ECO:0007669"/>
    <property type="project" value="UniProtKB-KW"/>
</dbReference>
<dbReference type="FunFam" id="3.40.50.10140:FF:000002">
    <property type="entry name" value="Interleukin 1 receptor accessory protein"/>
    <property type="match status" value="1"/>
</dbReference>
<evidence type="ECO:0000259" key="27">
    <source>
        <dbReference type="PROSITE" id="PS50835"/>
    </source>
</evidence>
<comment type="caution">
    <text evidence="28">The sequence shown here is derived from an EMBL/GenBank/DDBJ whole genome shotgun (WGS) entry which is preliminary data.</text>
</comment>
<keyword evidence="14" id="KW-0333">Golgi apparatus</keyword>
<evidence type="ECO:0000256" key="20">
    <source>
        <dbReference type="ARBA" id="ARBA00023319"/>
    </source>
</evidence>
<evidence type="ECO:0000313" key="29">
    <source>
        <dbReference type="Proteomes" id="UP000322234"/>
    </source>
</evidence>
<accession>A0A6B0RMA4</accession>
<evidence type="ECO:0000256" key="18">
    <source>
        <dbReference type="ARBA" id="ARBA00023180"/>
    </source>
</evidence>
<feature type="domain" description="Ig-like" evidence="27">
    <location>
        <begin position="408"/>
        <end position="504"/>
    </location>
</feature>
<dbReference type="InterPro" id="IPR003598">
    <property type="entry name" value="Ig_sub2"/>
</dbReference>
<dbReference type="InterPro" id="IPR015621">
    <property type="entry name" value="IL-1_rcpt_fam"/>
</dbReference>
<keyword evidence="20" id="KW-0393">Immunoglobulin domain</keyword>
<dbReference type="InterPro" id="IPR003599">
    <property type="entry name" value="Ig_sub"/>
</dbReference>